<keyword evidence="2 7" id="KW-0436">Ligase</keyword>
<organism evidence="7 8">
    <name type="scientific">Mycobacterium avium</name>
    <dbReference type="NCBI Taxonomy" id="1764"/>
    <lineage>
        <taxon>Bacteria</taxon>
        <taxon>Bacillati</taxon>
        <taxon>Actinomycetota</taxon>
        <taxon>Actinomycetes</taxon>
        <taxon>Mycobacteriales</taxon>
        <taxon>Mycobacteriaceae</taxon>
        <taxon>Mycobacterium</taxon>
        <taxon>Mycobacterium avium complex (MAC)</taxon>
    </lineage>
</organism>
<dbReference type="Proteomes" id="UP000217768">
    <property type="component" value="Unassembled WGS sequence"/>
</dbReference>
<dbReference type="CDD" id="cd05907">
    <property type="entry name" value="VL_LC_FACS_like"/>
    <property type="match status" value="1"/>
</dbReference>
<dbReference type="InterPro" id="IPR020845">
    <property type="entry name" value="AMP-binding_CS"/>
</dbReference>
<dbReference type="Pfam" id="PF23562">
    <property type="entry name" value="AMP-binding_C_3"/>
    <property type="match status" value="1"/>
</dbReference>
<accession>A0A2A2ZJI1</accession>
<comment type="caution">
    <text evidence="7">The sequence shown here is derived from an EMBL/GenBank/DDBJ whole genome shotgun (WGS) entry which is preliminary data.</text>
</comment>
<dbReference type="SUPFAM" id="SSF56801">
    <property type="entry name" value="Acetyl-CoA synthetase-like"/>
    <property type="match status" value="1"/>
</dbReference>
<comment type="similarity">
    <text evidence="1">Belongs to the ATP-dependent AMP-binding enzyme family.</text>
</comment>
<dbReference type="GO" id="GO:0016020">
    <property type="term" value="C:membrane"/>
    <property type="evidence" value="ECO:0007669"/>
    <property type="project" value="TreeGrafter"/>
</dbReference>
<dbReference type="PANTHER" id="PTHR43272">
    <property type="entry name" value="LONG-CHAIN-FATTY-ACID--COA LIGASE"/>
    <property type="match status" value="1"/>
</dbReference>
<reference evidence="7 8" key="1">
    <citation type="submission" date="2017-08" db="EMBL/GenBank/DDBJ databases">
        <title>Phylogenetic analysis of Mycobacterium avium complex whole genomes.</title>
        <authorList>
            <person name="Caverly L.J."/>
            <person name="Spilker T."/>
            <person name="Lipuma J."/>
        </authorList>
    </citation>
    <scope>NUCLEOTIDE SEQUENCE [LARGE SCALE GENOMIC DNA]</scope>
    <source>
        <strain evidence="7 8">FLAC0165</strain>
    </source>
</reference>
<dbReference type="Gene3D" id="3.40.50.12780">
    <property type="entry name" value="N-terminal domain of ligase-like"/>
    <property type="match status" value="1"/>
</dbReference>
<dbReference type="Pfam" id="PF00501">
    <property type="entry name" value="AMP-binding"/>
    <property type="match status" value="1"/>
</dbReference>
<keyword evidence="4" id="KW-0443">Lipid metabolism</keyword>
<evidence type="ECO:0000256" key="4">
    <source>
        <dbReference type="ARBA" id="ARBA00023098"/>
    </source>
</evidence>
<evidence type="ECO:0000256" key="2">
    <source>
        <dbReference type="ARBA" id="ARBA00022598"/>
    </source>
</evidence>
<dbReference type="AlphaFoldDB" id="A0A2A2ZJI1"/>
<dbReference type="EMBL" id="NSFD01000029">
    <property type="protein sequence ID" value="PBA26553.1"/>
    <property type="molecule type" value="Genomic_DNA"/>
</dbReference>
<dbReference type="InterPro" id="IPR042099">
    <property type="entry name" value="ANL_N_sf"/>
</dbReference>
<dbReference type="GO" id="GO:0004467">
    <property type="term" value="F:long-chain fatty acid-CoA ligase activity"/>
    <property type="evidence" value="ECO:0007669"/>
    <property type="project" value="TreeGrafter"/>
</dbReference>
<protein>
    <recommendedName>
        <fullName evidence="5">Acyl-CoA synthetase</fullName>
    </recommendedName>
</protein>
<dbReference type="PROSITE" id="PS00455">
    <property type="entry name" value="AMP_BINDING"/>
    <property type="match status" value="1"/>
</dbReference>
<evidence type="ECO:0000313" key="8">
    <source>
        <dbReference type="Proteomes" id="UP000217768"/>
    </source>
</evidence>
<evidence type="ECO:0000313" key="7">
    <source>
        <dbReference type="EMBL" id="PBA26553.1"/>
    </source>
</evidence>
<dbReference type="RefSeq" id="WP_062887756.1">
    <property type="nucleotide sequence ID" value="NZ_JAEKMM010000093.1"/>
</dbReference>
<dbReference type="InterPro" id="IPR000873">
    <property type="entry name" value="AMP-dep_synth/lig_dom"/>
</dbReference>
<evidence type="ECO:0000256" key="3">
    <source>
        <dbReference type="ARBA" id="ARBA00022832"/>
    </source>
</evidence>
<evidence type="ECO:0000256" key="1">
    <source>
        <dbReference type="ARBA" id="ARBA00006432"/>
    </source>
</evidence>
<dbReference type="PANTHER" id="PTHR43272:SF32">
    <property type="entry name" value="AMP-DEPENDENT SYNTHETASE_LIGASE DOMAIN-CONTAINING PROTEIN"/>
    <property type="match status" value="1"/>
</dbReference>
<name>A0A2A2ZJI1_MYCAV</name>
<proteinExistence type="inferred from homology"/>
<keyword evidence="3" id="KW-0276">Fatty acid metabolism</keyword>
<sequence>MTHAPASRPTTLCEAFQATAAKHPDAVALRTLGDATTITWRQYRDRVRAIAAGLAGLGVGNGDTVALMMSNRPEFHLCDTAVLHTGATPFSVYNTNPPELLAYQFDNADNHVVICEGTFLPQVLAAAQQGGTVEHVVCVDGAANGAIGLDQLEASPAAGFDFERSWRAVGPDDVLTIVYTSGTTGPPKGVELTHTNFIENARITEEVGGITHADRAVSYLPDAHAANRWITHYQNLLYGLQITTVGDFKAVLPALTEVRPTLFLGVPRVWIKAKAGLEAAVDAEPAGKRALAKWAFGVGRARARAVSDGRPVGLAEKLRYAFADRLVLSKVRRRLGMDRLRIGVTGAAPIPREVHEFVLGLGIPVCEGYGMTECTAGATVNRPERIKIGTVGTPVPGTEVTVASDGEVLVRGKNVMRGYRKAPEKTAEAIDSDGWLHTGDIGEIDEDGYLRIVDRKKELIINAAGKNMSPTNIENTIAASCPLAGPVVVIGDARAYNTALITLDPDSITEYAHAHGLSGSLRELVRNPAVRAEIEKGMAAANRRLSRVEQIKRYTVLADVWEPGSQYLTPTAKLKRKPIATGYAAQIDAMYTEQGKRSAGHSAASD</sequence>
<evidence type="ECO:0000256" key="5">
    <source>
        <dbReference type="ARBA" id="ARBA00032875"/>
    </source>
</evidence>
<feature type="domain" description="AMP-dependent synthetase/ligase" evidence="6">
    <location>
        <begin position="16"/>
        <end position="419"/>
    </location>
</feature>
<evidence type="ECO:0000259" key="6">
    <source>
        <dbReference type="Pfam" id="PF00501"/>
    </source>
</evidence>
<gene>
    <name evidence="7" type="ORF">CKJ66_12015</name>
</gene>